<dbReference type="Pfam" id="PF09339">
    <property type="entry name" value="HTH_IclR"/>
    <property type="match status" value="1"/>
</dbReference>
<keyword evidence="1" id="KW-0805">Transcription regulation</keyword>
<sequence length="274" mass="29511">MMSDTLDGVRYWGWEELMARLTAPALRRGLDILELLIDENQGLRVPEITQRLGLPRATAHELVNTLVDRGYLDLSGDTGRVTLGVKVLPLGAAYERGLDLASVGRECAAEVAAACGETVQVVVRDAASAVFIVRIDSRHPIRLVSQVGSRLPASCTAGGKVLLSALPTAELDALFPNNAALQKMTSNSISTRKRLVADLEAARERGWAEENCESNEHVACVAAPVYDRLGKCVAAMSISVPILRWNDTQKQRCIELVLDGARKMSQLLGAPAAS</sequence>
<dbReference type="InterPro" id="IPR029016">
    <property type="entry name" value="GAF-like_dom_sf"/>
</dbReference>
<comment type="caution">
    <text evidence="6">The sequence shown here is derived from an EMBL/GenBank/DDBJ whole genome shotgun (WGS) entry which is preliminary data.</text>
</comment>
<dbReference type="InterPro" id="IPR005471">
    <property type="entry name" value="Tscrpt_reg_IclR_N"/>
</dbReference>
<evidence type="ECO:0000256" key="2">
    <source>
        <dbReference type="ARBA" id="ARBA00023125"/>
    </source>
</evidence>
<dbReference type="Gene3D" id="3.30.450.40">
    <property type="match status" value="1"/>
</dbReference>
<accession>A0ABV3APE7</accession>
<reference evidence="6 7" key="1">
    <citation type="submission" date="2024-06" db="EMBL/GenBank/DDBJ databases">
        <title>The Natural Products Discovery Center: Release of the First 8490 Sequenced Strains for Exploring Actinobacteria Biosynthetic Diversity.</title>
        <authorList>
            <person name="Kalkreuter E."/>
            <person name="Kautsar S.A."/>
            <person name="Yang D."/>
            <person name="Bader C.D."/>
            <person name="Teijaro C.N."/>
            <person name="Fluegel L."/>
            <person name="Davis C.M."/>
            <person name="Simpson J.R."/>
            <person name="Lauterbach L."/>
            <person name="Steele A.D."/>
            <person name="Gui C."/>
            <person name="Meng S."/>
            <person name="Li G."/>
            <person name="Viehrig K."/>
            <person name="Ye F."/>
            <person name="Su P."/>
            <person name="Kiefer A.F."/>
            <person name="Nichols A."/>
            <person name="Cepeda A.J."/>
            <person name="Yan W."/>
            <person name="Fan B."/>
            <person name="Jiang Y."/>
            <person name="Adhikari A."/>
            <person name="Zheng C.-J."/>
            <person name="Schuster L."/>
            <person name="Cowan T.M."/>
            <person name="Smanski M.J."/>
            <person name="Chevrette M.G."/>
            <person name="De Carvalho L.P.S."/>
            <person name="Shen B."/>
        </authorList>
    </citation>
    <scope>NUCLEOTIDE SEQUENCE [LARGE SCALE GENOMIC DNA]</scope>
    <source>
        <strain evidence="6 7">NPDC020594</strain>
    </source>
</reference>
<evidence type="ECO:0000259" key="4">
    <source>
        <dbReference type="PROSITE" id="PS51077"/>
    </source>
</evidence>
<dbReference type="InterPro" id="IPR014757">
    <property type="entry name" value="Tscrpt_reg_IclR_C"/>
</dbReference>
<gene>
    <name evidence="6" type="ORF">AB0H04_43780</name>
</gene>
<evidence type="ECO:0000313" key="6">
    <source>
        <dbReference type="EMBL" id="MEU5713655.1"/>
    </source>
</evidence>
<dbReference type="SUPFAM" id="SSF55781">
    <property type="entry name" value="GAF domain-like"/>
    <property type="match status" value="1"/>
</dbReference>
<dbReference type="RefSeq" id="WP_199820062.1">
    <property type="nucleotide sequence ID" value="NZ_JBFAEG010000056.1"/>
</dbReference>
<proteinExistence type="predicted"/>
<dbReference type="InterPro" id="IPR050707">
    <property type="entry name" value="HTH_MetabolicPath_Reg"/>
</dbReference>
<organism evidence="6 7">
    <name type="scientific">Streptomyces flaveolus</name>
    <dbReference type="NCBI Taxonomy" id="67297"/>
    <lineage>
        <taxon>Bacteria</taxon>
        <taxon>Bacillati</taxon>
        <taxon>Actinomycetota</taxon>
        <taxon>Actinomycetes</taxon>
        <taxon>Kitasatosporales</taxon>
        <taxon>Streptomycetaceae</taxon>
        <taxon>Streptomyces</taxon>
    </lineage>
</organism>
<dbReference type="Proteomes" id="UP001551011">
    <property type="component" value="Unassembled WGS sequence"/>
</dbReference>
<dbReference type="PANTHER" id="PTHR30136">
    <property type="entry name" value="HELIX-TURN-HELIX TRANSCRIPTIONAL REGULATOR, ICLR FAMILY"/>
    <property type="match status" value="1"/>
</dbReference>
<keyword evidence="3" id="KW-0804">Transcription</keyword>
<dbReference type="PANTHER" id="PTHR30136:SF2">
    <property type="entry name" value="TRANSCRIPTIONAL REGULATOR ICLR"/>
    <property type="match status" value="1"/>
</dbReference>
<protein>
    <submittedName>
        <fullName evidence="6">IclR family transcriptional regulator</fullName>
    </submittedName>
</protein>
<dbReference type="PROSITE" id="PS51078">
    <property type="entry name" value="ICLR_ED"/>
    <property type="match status" value="1"/>
</dbReference>
<dbReference type="EMBL" id="JBFAEG010000056">
    <property type="protein sequence ID" value="MEU5713655.1"/>
    <property type="molecule type" value="Genomic_DNA"/>
</dbReference>
<keyword evidence="7" id="KW-1185">Reference proteome</keyword>
<dbReference type="Gene3D" id="1.10.10.10">
    <property type="entry name" value="Winged helix-like DNA-binding domain superfamily/Winged helix DNA-binding domain"/>
    <property type="match status" value="1"/>
</dbReference>
<feature type="domain" description="IclR-ED" evidence="5">
    <location>
        <begin position="86"/>
        <end position="270"/>
    </location>
</feature>
<evidence type="ECO:0000259" key="5">
    <source>
        <dbReference type="PROSITE" id="PS51078"/>
    </source>
</evidence>
<dbReference type="Pfam" id="PF01614">
    <property type="entry name" value="IclR_C"/>
    <property type="match status" value="1"/>
</dbReference>
<evidence type="ECO:0000256" key="3">
    <source>
        <dbReference type="ARBA" id="ARBA00023163"/>
    </source>
</evidence>
<dbReference type="InterPro" id="IPR036388">
    <property type="entry name" value="WH-like_DNA-bd_sf"/>
</dbReference>
<evidence type="ECO:0000256" key="1">
    <source>
        <dbReference type="ARBA" id="ARBA00023015"/>
    </source>
</evidence>
<dbReference type="SMART" id="SM00346">
    <property type="entry name" value="HTH_ICLR"/>
    <property type="match status" value="1"/>
</dbReference>
<keyword evidence="2" id="KW-0238">DNA-binding</keyword>
<feature type="domain" description="HTH iclR-type" evidence="4">
    <location>
        <begin position="23"/>
        <end position="85"/>
    </location>
</feature>
<evidence type="ECO:0000313" key="7">
    <source>
        <dbReference type="Proteomes" id="UP001551011"/>
    </source>
</evidence>
<dbReference type="InterPro" id="IPR036390">
    <property type="entry name" value="WH_DNA-bd_sf"/>
</dbReference>
<dbReference type="PROSITE" id="PS51077">
    <property type="entry name" value="HTH_ICLR"/>
    <property type="match status" value="1"/>
</dbReference>
<dbReference type="SUPFAM" id="SSF46785">
    <property type="entry name" value="Winged helix' DNA-binding domain"/>
    <property type="match status" value="1"/>
</dbReference>
<name>A0ABV3APE7_9ACTN</name>